<dbReference type="EMBL" id="CP000267">
    <property type="protein sequence ID" value="ABD68370.1"/>
    <property type="molecule type" value="Genomic_DNA"/>
</dbReference>
<keyword evidence="8 11" id="KW-0472">Membrane</keyword>
<keyword evidence="6 14" id="KW-0732">Signal</keyword>
<dbReference type="Gene3D" id="2.40.170.20">
    <property type="entry name" value="TonB-dependent receptor, beta-barrel domain"/>
    <property type="match status" value="1"/>
</dbReference>
<dbReference type="HOGENOM" id="CLU_014873_0_0_4"/>
<reference evidence="18" key="1">
    <citation type="submission" date="2006-02" db="EMBL/GenBank/DDBJ databases">
        <title>Complete sequence of chromosome of Rhodoferax ferrireducens DSM 15236.</title>
        <authorList>
            <person name="Copeland A."/>
            <person name="Lucas S."/>
            <person name="Lapidus A."/>
            <person name="Barry K."/>
            <person name="Detter J.C."/>
            <person name="Glavina del Rio T."/>
            <person name="Hammon N."/>
            <person name="Israni S."/>
            <person name="Pitluck S."/>
            <person name="Brettin T."/>
            <person name="Bruce D."/>
            <person name="Han C."/>
            <person name="Tapia R."/>
            <person name="Gilna P."/>
            <person name="Kiss H."/>
            <person name="Schmutz J."/>
            <person name="Larimer F."/>
            <person name="Land M."/>
            <person name="Kyrpides N."/>
            <person name="Ivanova N."/>
            <person name="Richardson P."/>
        </authorList>
    </citation>
    <scope>NUCLEOTIDE SEQUENCE [LARGE SCALE GENOMIC DNA]</scope>
    <source>
        <strain evidence="18">ATCC BAA-621 / DSM 15236 / T118</strain>
    </source>
</reference>
<evidence type="ECO:0000256" key="12">
    <source>
        <dbReference type="PROSITE-ProRule" id="PRU10144"/>
    </source>
</evidence>
<feature type="signal peptide" evidence="14">
    <location>
        <begin position="1"/>
        <end position="29"/>
    </location>
</feature>
<evidence type="ECO:0000256" key="8">
    <source>
        <dbReference type="ARBA" id="ARBA00023136"/>
    </source>
</evidence>
<dbReference type="Pfam" id="PF00593">
    <property type="entry name" value="TonB_dep_Rec_b-barrel"/>
    <property type="match status" value="1"/>
</dbReference>
<dbReference type="InterPro" id="IPR037066">
    <property type="entry name" value="Plug_dom_sf"/>
</dbReference>
<keyword evidence="3 11" id="KW-0813">Transport</keyword>
<dbReference type="PANTHER" id="PTHR30069:SF49">
    <property type="entry name" value="OUTER MEMBRANE PROTEIN C"/>
    <property type="match status" value="1"/>
</dbReference>
<dbReference type="InterPro" id="IPR010917">
    <property type="entry name" value="TonB_rcpt_CS"/>
</dbReference>
<dbReference type="InterPro" id="IPR012910">
    <property type="entry name" value="Plug_dom"/>
</dbReference>
<accession>Q221D3</accession>
<comment type="similarity">
    <text evidence="2 11 13">Belongs to the TonB-dependent receptor family.</text>
</comment>
<dbReference type="KEGG" id="rfr:Rfer_0619"/>
<evidence type="ECO:0000259" key="16">
    <source>
        <dbReference type="Pfam" id="PF07715"/>
    </source>
</evidence>
<evidence type="ECO:0000256" key="13">
    <source>
        <dbReference type="RuleBase" id="RU003357"/>
    </source>
</evidence>
<keyword evidence="7 13" id="KW-0798">TonB box</keyword>
<evidence type="ECO:0000256" key="11">
    <source>
        <dbReference type="PROSITE-ProRule" id="PRU01360"/>
    </source>
</evidence>
<feature type="chain" id="PRO_5004200285" evidence="14">
    <location>
        <begin position="30"/>
        <end position="767"/>
    </location>
</feature>
<dbReference type="OrthoDB" id="5332150at2"/>
<dbReference type="Gene3D" id="2.170.130.10">
    <property type="entry name" value="TonB-dependent receptor, plug domain"/>
    <property type="match status" value="1"/>
</dbReference>
<evidence type="ECO:0000256" key="14">
    <source>
        <dbReference type="SAM" id="SignalP"/>
    </source>
</evidence>
<sequence length="767" mass="82599">MSQFRLCQLTCAVALALPTLALLSGPALAADLAAFTLAPITVTGSPSHISQPLGATAVDPASLAPKLSATSDTASLLQDVPGLSLYGAGGVSSLPAIHGLADDRLRIKVDGMDLIASCPNHMNPALSYIDPTQVGLLKVYAGITPVSAGGDSIGGTIVAQTRAPEFAAPGQAAITKGEVGTFYRSNNKARGANVSATYATEQFNISYSGATSRADNYTAGGDFKNHDFTGRVGHTLGRDEVGSTAYDTRNHSVGLAFKSDNHLLEAKLGYQDMPFQLYPNQRMDMLGNTQNSVNLRYAGQFDWGALEARAYRENVDHVMDFGADKRYWYGAASGGGAALDGTPCSPISATCAAGMPMVTEGKTTGLSVKADVALTPQDVLRVGAEAQQYRLKDWWPPSGGGMFPGTFWNIQDGQRDRTAVFGEWEARKNTQWMTLLGARVEQVKMNAGNVVGYNPAGGGFQGRDASAFNAQDRSKTDNNLDLTALARYSANTNYDIEFGFAHKVRSPNVYERYTWSTWQMAALMNNFVGDGNGYLGDVNLKPEKANTISATFDWHAADSRWGFKATPYYTQVSDYIDAVQWNASTNLAATTLAANKFSVLKYANQSARLYGIDLSGHMPLAKRAWGDFGLKGLLNYTHGTNQDTGDGLYNVMPLNAKLALTQKLKAWDNSFELLMVQAKDSVSGMRNEIKTPGYGLVNLRGSYSWRQVRVDFGVENLFDRFYYLPNGGAYTGQGTTMSNPALPNYPQWGSAVPGIGRSIYMGVNVKF</sequence>
<evidence type="ECO:0000256" key="2">
    <source>
        <dbReference type="ARBA" id="ARBA00009810"/>
    </source>
</evidence>
<dbReference type="GO" id="GO:0009279">
    <property type="term" value="C:cell outer membrane"/>
    <property type="evidence" value="ECO:0007669"/>
    <property type="project" value="UniProtKB-SubCell"/>
</dbReference>
<evidence type="ECO:0000256" key="10">
    <source>
        <dbReference type="ARBA" id="ARBA00023237"/>
    </source>
</evidence>
<dbReference type="InterPro" id="IPR039426">
    <property type="entry name" value="TonB-dep_rcpt-like"/>
</dbReference>
<keyword evidence="4 11" id="KW-1134">Transmembrane beta strand</keyword>
<dbReference type="RefSeq" id="WP_011462943.1">
    <property type="nucleotide sequence ID" value="NC_007908.1"/>
</dbReference>
<evidence type="ECO:0000256" key="6">
    <source>
        <dbReference type="ARBA" id="ARBA00022729"/>
    </source>
</evidence>
<evidence type="ECO:0000256" key="1">
    <source>
        <dbReference type="ARBA" id="ARBA00004571"/>
    </source>
</evidence>
<evidence type="ECO:0000256" key="3">
    <source>
        <dbReference type="ARBA" id="ARBA00022448"/>
    </source>
</evidence>
<evidence type="ECO:0000259" key="15">
    <source>
        <dbReference type="Pfam" id="PF00593"/>
    </source>
</evidence>
<organism evidence="17 18">
    <name type="scientific">Albidiferax ferrireducens (strain ATCC BAA-621 / DSM 15236 / T118)</name>
    <name type="common">Rhodoferax ferrireducens</name>
    <dbReference type="NCBI Taxonomy" id="338969"/>
    <lineage>
        <taxon>Bacteria</taxon>
        <taxon>Pseudomonadati</taxon>
        <taxon>Pseudomonadota</taxon>
        <taxon>Betaproteobacteria</taxon>
        <taxon>Burkholderiales</taxon>
        <taxon>Comamonadaceae</taxon>
        <taxon>Rhodoferax</taxon>
    </lineage>
</organism>
<dbReference type="SUPFAM" id="SSF56935">
    <property type="entry name" value="Porins"/>
    <property type="match status" value="1"/>
</dbReference>
<comment type="subcellular location">
    <subcellularLocation>
        <location evidence="1 11">Cell outer membrane</location>
        <topology evidence="1 11">Multi-pass membrane protein</topology>
    </subcellularLocation>
</comment>
<evidence type="ECO:0000256" key="4">
    <source>
        <dbReference type="ARBA" id="ARBA00022452"/>
    </source>
</evidence>
<evidence type="ECO:0000313" key="17">
    <source>
        <dbReference type="EMBL" id="ABD68370.1"/>
    </source>
</evidence>
<feature type="short sequence motif" description="TonB C-terminal box" evidence="12">
    <location>
        <begin position="750"/>
        <end position="767"/>
    </location>
</feature>
<keyword evidence="5 11" id="KW-0812">Transmembrane</keyword>
<keyword evidence="10 11" id="KW-0998">Cell outer membrane</keyword>
<evidence type="ECO:0000256" key="9">
    <source>
        <dbReference type="ARBA" id="ARBA00023170"/>
    </source>
</evidence>
<dbReference type="InterPro" id="IPR036942">
    <property type="entry name" value="Beta-barrel_TonB_sf"/>
</dbReference>
<dbReference type="GO" id="GO:0044718">
    <property type="term" value="P:siderophore transmembrane transport"/>
    <property type="evidence" value="ECO:0007669"/>
    <property type="project" value="TreeGrafter"/>
</dbReference>
<evidence type="ECO:0000313" key="18">
    <source>
        <dbReference type="Proteomes" id="UP000008332"/>
    </source>
</evidence>
<evidence type="ECO:0000256" key="5">
    <source>
        <dbReference type="ARBA" id="ARBA00022692"/>
    </source>
</evidence>
<dbReference type="STRING" id="338969.Rfer_0619"/>
<protein>
    <submittedName>
        <fullName evidence="17">TonB-dependent receptor</fullName>
    </submittedName>
</protein>
<feature type="domain" description="TonB-dependent receptor-like beta-barrel" evidence="15">
    <location>
        <begin position="239"/>
        <end position="717"/>
    </location>
</feature>
<dbReference type="Proteomes" id="UP000008332">
    <property type="component" value="Chromosome"/>
</dbReference>
<feature type="domain" description="TonB-dependent receptor plug" evidence="16">
    <location>
        <begin position="69"/>
        <end position="156"/>
    </location>
</feature>
<keyword evidence="18" id="KW-1185">Reference proteome</keyword>
<proteinExistence type="inferred from homology"/>
<evidence type="ECO:0000256" key="7">
    <source>
        <dbReference type="ARBA" id="ARBA00023077"/>
    </source>
</evidence>
<dbReference type="PANTHER" id="PTHR30069">
    <property type="entry name" value="TONB-DEPENDENT OUTER MEMBRANE RECEPTOR"/>
    <property type="match status" value="1"/>
</dbReference>
<dbReference type="AlphaFoldDB" id="Q221D3"/>
<dbReference type="Pfam" id="PF07715">
    <property type="entry name" value="Plug"/>
    <property type="match status" value="1"/>
</dbReference>
<dbReference type="PROSITE" id="PS01156">
    <property type="entry name" value="TONB_DEPENDENT_REC_2"/>
    <property type="match status" value="1"/>
</dbReference>
<dbReference type="eggNOG" id="COG4771">
    <property type="taxonomic scope" value="Bacteria"/>
</dbReference>
<keyword evidence="9 17" id="KW-0675">Receptor</keyword>
<name>Q221D3_ALBFT</name>
<dbReference type="InterPro" id="IPR000531">
    <property type="entry name" value="Beta-barrel_TonB"/>
</dbReference>
<gene>
    <name evidence="17" type="ordered locus">Rfer_0619</name>
</gene>
<dbReference type="GO" id="GO:0015344">
    <property type="term" value="F:siderophore uptake transmembrane transporter activity"/>
    <property type="evidence" value="ECO:0007669"/>
    <property type="project" value="TreeGrafter"/>
</dbReference>
<dbReference type="PROSITE" id="PS52016">
    <property type="entry name" value="TONB_DEPENDENT_REC_3"/>
    <property type="match status" value="1"/>
</dbReference>